<organism evidence="2 3">
    <name type="scientific">Trichobilharzia regenti</name>
    <name type="common">Nasal bird schistosome</name>
    <dbReference type="NCBI Taxonomy" id="157069"/>
    <lineage>
        <taxon>Eukaryota</taxon>
        <taxon>Metazoa</taxon>
        <taxon>Spiralia</taxon>
        <taxon>Lophotrochozoa</taxon>
        <taxon>Platyhelminthes</taxon>
        <taxon>Trematoda</taxon>
        <taxon>Digenea</taxon>
        <taxon>Strigeidida</taxon>
        <taxon>Schistosomatoidea</taxon>
        <taxon>Schistosomatidae</taxon>
        <taxon>Trichobilharzia</taxon>
    </lineage>
</organism>
<dbReference type="AlphaFoldDB" id="A0AA85J5D3"/>
<evidence type="ECO:0000313" key="2">
    <source>
        <dbReference type="Proteomes" id="UP000050795"/>
    </source>
</evidence>
<protein>
    <submittedName>
        <fullName evidence="3">Uncharacterized protein</fullName>
    </submittedName>
</protein>
<name>A0AA85J5D3_TRIRE</name>
<evidence type="ECO:0000256" key="1">
    <source>
        <dbReference type="SAM" id="MobiDB-lite"/>
    </source>
</evidence>
<evidence type="ECO:0000313" key="3">
    <source>
        <dbReference type="WBParaSite" id="TREG1_134190.1"/>
    </source>
</evidence>
<keyword evidence="2" id="KW-1185">Reference proteome</keyword>
<proteinExistence type="predicted"/>
<feature type="compositionally biased region" description="Low complexity" evidence="1">
    <location>
        <begin position="1"/>
        <end position="15"/>
    </location>
</feature>
<accession>A0AA85J5D3</accession>
<feature type="region of interest" description="Disordered" evidence="1">
    <location>
        <begin position="244"/>
        <end position="270"/>
    </location>
</feature>
<sequence length="532" mass="59268">MPMMESSPSSSTTTSQPPPPPMETTQAGSVVNRQNTLPILIDPMKQTTESESMQIVESISMDYNENIPLNTLNISSSKSEYPKTPIECSYMPTSRSPQLVPSQLTNLQSNPRDALLDRIPEQISVDMNTDPNRTITATATTTTDNTTHIPIEKSSVLEDSCWSAAHDEDEDDNACDPAAGVLRTLLPQLNLPANLPAMIHQPVACFTVKDPNLLAPPEFMTPHSSSFPRRSSDGAADLQPLHRPVITVGGSYPEQANYRKGSSGAESENSSLAVINSVRASKPESTEATSPSVNLPNLSDWVRTSRPMYDKIPTTDYDPLKLSVSSPSSAFATVVTTTITTTPTGQQTYESRSRSLAAQQRSLFSALHSHRRRLPLGLWWKLTHKKFNQTGEEFRNELWKAQFIRHQKRFSLPVNCGPVRRPSDTVKTELQCRCHQPLTSELLQEIQRKLHDTSWIQKLNTTESSEVKCSTSATSSTAERCFNAENLTEIYRRGSEASQLTAWEQRLRQYSDLYNPGTHTQSHPHFINLFLK</sequence>
<feature type="region of interest" description="Disordered" evidence="1">
    <location>
        <begin position="1"/>
        <end position="32"/>
    </location>
</feature>
<reference evidence="3" key="2">
    <citation type="submission" date="2023-11" db="UniProtKB">
        <authorList>
            <consortium name="WormBaseParasite"/>
        </authorList>
    </citation>
    <scope>IDENTIFICATION</scope>
</reference>
<reference evidence="2" key="1">
    <citation type="submission" date="2022-06" db="EMBL/GenBank/DDBJ databases">
        <authorList>
            <person name="Berger JAMES D."/>
            <person name="Berger JAMES D."/>
        </authorList>
    </citation>
    <scope>NUCLEOTIDE SEQUENCE [LARGE SCALE GENOMIC DNA]</scope>
</reference>
<dbReference type="Proteomes" id="UP000050795">
    <property type="component" value="Unassembled WGS sequence"/>
</dbReference>
<dbReference type="WBParaSite" id="TREG1_134190.1">
    <property type="protein sequence ID" value="TREG1_134190.1"/>
    <property type="gene ID" value="TREG1_134190"/>
</dbReference>